<feature type="compositionally biased region" description="Polar residues" evidence="3">
    <location>
        <begin position="92"/>
        <end position="101"/>
    </location>
</feature>
<dbReference type="EMBL" id="JBJKBG010000001">
    <property type="protein sequence ID" value="KAL3755679.1"/>
    <property type="molecule type" value="Genomic_DNA"/>
</dbReference>
<evidence type="ECO:0000256" key="1">
    <source>
        <dbReference type="ARBA" id="ARBA00009995"/>
    </source>
</evidence>
<protein>
    <submittedName>
        <fullName evidence="4">Uncharacterized protein</fullName>
    </submittedName>
</protein>
<evidence type="ECO:0000313" key="5">
    <source>
        <dbReference type="Proteomes" id="UP001634007"/>
    </source>
</evidence>
<keyword evidence="5" id="KW-1185">Reference proteome</keyword>
<evidence type="ECO:0000256" key="2">
    <source>
        <dbReference type="ARBA" id="ARBA00022676"/>
    </source>
</evidence>
<feature type="compositionally biased region" description="Pro residues" evidence="3">
    <location>
        <begin position="76"/>
        <end position="85"/>
    </location>
</feature>
<accession>A0ABD3LVA9</accession>
<name>A0ABD3LVA9_EUCGL</name>
<dbReference type="Proteomes" id="UP001634007">
    <property type="component" value="Unassembled WGS sequence"/>
</dbReference>
<organism evidence="4 5">
    <name type="scientific">Eucalyptus globulus</name>
    <name type="common">Tasmanian blue gum</name>
    <dbReference type="NCBI Taxonomy" id="34317"/>
    <lineage>
        <taxon>Eukaryota</taxon>
        <taxon>Viridiplantae</taxon>
        <taxon>Streptophyta</taxon>
        <taxon>Embryophyta</taxon>
        <taxon>Tracheophyta</taxon>
        <taxon>Spermatophyta</taxon>
        <taxon>Magnoliopsida</taxon>
        <taxon>eudicotyledons</taxon>
        <taxon>Gunneridae</taxon>
        <taxon>Pentapetalae</taxon>
        <taxon>rosids</taxon>
        <taxon>malvids</taxon>
        <taxon>Myrtales</taxon>
        <taxon>Myrtaceae</taxon>
        <taxon>Myrtoideae</taxon>
        <taxon>Eucalypteae</taxon>
        <taxon>Eucalyptus</taxon>
    </lineage>
</organism>
<dbReference type="PANTHER" id="PTHR48048:SF30">
    <property type="entry name" value="GLYCOSYLTRANSFERASE"/>
    <property type="match status" value="1"/>
</dbReference>
<keyword evidence="2" id="KW-0328">Glycosyltransferase</keyword>
<dbReference type="PANTHER" id="PTHR48048">
    <property type="entry name" value="GLYCOSYLTRANSFERASE"/>
    <property type="match status" value="1"/>
</dbReference>
<dbReference type="GO" id="GO:0016757">
    <property type="term" value="F:glycosyltransferase activity"/>
    <property type="evidence" value="ECO:0007669"/>
    <property type="project" value="UniProtKB-KW"/>
</dbReference>
<keyword evidence="2" id="KW-0808">Transferase</keyword>
<comment type="similarity">
    <text evidence="1">Belongs to the UDP-glycosyltransferase family.</text>
</comment>
<evidence type="ECO:0000313" key="4">
    <source>
        <dbReference type="EMBL" id="KAL3755679.1"/>
    </source>
</evidence>
<dbReference type="SUPFAM" id="SSF53756">
    <property type="entry name" value="UDP-Glycosyltransferase/glycogen phosphorylase"/>
    <property type="match status" value="1"/>
</dbReference>
<comment type="caution">
    <text evidence="4">The sequence shown here is derived from an EMBL/GenBank/DDBJ whole genome shotgun (WGS) entry which is preliminary data.</text>
</comment>
<reference evidence="4 5" key="1">
    <citation type="submission" date="2024-11" db="EMBL/GenBank/DDBJ databases">
        <title>Chromosome-level genome assembly of Eucalyptus globulus Labill. provides insights into its genome evolution.</title>
        <authorList>
            <person name="Li X."/>
        </authorList>
    </citation>
    <scope>NUCLEOTIDE SEQUENCE [LARGE SCALE GENOMIC DNA]</scope>
    <source>
        <strain evidence="4">CL2024</strain>
        <tissue evidence="4">Fresh tender leaves</tissue>
    </source>
</reference>
<dbReference type="Gene3D" id="3.40.50.2000">
    <property type="entry name" value="Glycogen Phosphorylase B"/>
    <property type="match status" value="1"/>
</dbReference>
<feature type="region of interest" description="Disordered" evidence="3">
    <location>
        <begin position="71"/>
        <end position="113"/>
    </location>
</feature>
<evidence type="ECO:0000256" key="3">
    <source>
        <dbReference type="SAM" id="MobiDB-lite"/>
    </source>
</evidence>
<gene>
    <name evidence="4" type="ORF">ACJRO7_002690</name>
</gene>
<dbReference type="AlphaFoldDB" id="A0ABD3LVA9"/>
<dbReference type="InterPro" id="IPR050481">
    <property type="entry name" value="UDP-glycosyltransf_plant"/>
</dbReference>
<sequence length="191" mass="20457">MKEAIVLYPSPAIGHLISMVELGKLLPTYRPSLSIHILITNQAYDAGPTTTYIASISDTVPSINFHYFPATTLPRTSPPPPPTVRPSPLSSFASTTPTSIAPSPLSPRTMSFTASSSTSSASLLSPSHMSSTSPATTLHFGSRFPQLLPIHPNSSRQVCQKLKRLCHPHRCPRHTANTALRCCGSDAGSLR</sequence>
<proteinExistence type="inferred from homology"/>